<name>A0A2U1FBF3_9PSEU</name>
<dbReference type="PANTHER" id="PTHR43669">
    <property type="entry name" value="5-KETO-D-GLUCONATE 5-REDUCTASE"/>
    <property type="match status" value="1"/>
</dbReference>
<dbReference type="Gene3D" id="3.40.50.720">
    <property type="entry name" value="NAD(P)-binding Rossmann-like Domain"/>
    <property type="match status" value="1"/>
</dbReference>
<dbReference type="InterPro" id="IPR036291">
    <property type="entry name" value="NAD(P)-bd_dom_sf"/>
</dbReference>
<evidence type="ECO:0000313" key="3">
    <source>
        <dbReference type="EMBL" id="PVZ09515.1"/>
    </source>
</evidence>
<protein>
    <submittedName>
        <fullName evidence="3">Decaprenylphospho-beta-D-erythro-pentofuranosid-2-ulose 2-reductase</fullName>
    </submittedName>
</protein>
<dbReference type="OrthoDB" id="5115951at2"/>
<dbReference type="InterPro" id="IPR002347">
    <property type="entry name" value="SDR_fam"/>
</dbReference>
<dbReference type="PRINTS" id="PR00081">
    <property type="entry name" value="GDHRDH"/>
</dbReference>
<keyword evidence="4" id="KW-1185">Reference proteome</keyword>
<dbReference type="SUPFAM" id="SSF51735">
    <property type="entry name" value="NAD(P)-binding Rossmann-fold domains"/>
    <property type="match status" value="1"/>
</dbReference>
<dbReference type="AlphaFoldDB" id="A0A2U1FBF3"/>
<organism evidence="3 4">
    <name type="scientific">Actinomycetospora cinnamomea</name>
    <dbReference type="NCBI Taxonomy" id="663609"/>
    <lineage>
        <taxon>Bacteria</taxon>
        <taxon>Bacillati</taxon>
        <taxon>Actinomycetota</taxon>
        <taxon>Actinomycetes</taxon>
        <taxon>Pseudonocardiales</taxon>
        <taxon>Pseudonocardiaceae</taxon>
        <taxon>Actinomycetospora</taxon>
    </lineage>
</organism>
<dbReference type="GO" id="GO:0016491">
    <property type="term" value="F:oxidoreductase activity"/>
    <property type="evidence" value="ECO:0007669"/>
    <property type="project" value="UniProtKB-KW"/>
</dbReference>
<proteinExistence type="inferred from homology"/>
<comment type="caution">
    <text evidence="3">The sequence shown here is derived from an EMBL/GenBank/DDBJ whole genome shotgun (WGS) entry which is preliminary data.</text>
</comment>
<keyword evidence="2" id="KW-0560">Oxidoreductase</keyword>
<evidence type="ECO:0000313" key="4">
    <source>
        <dbReference type="Proteomes" id="UP000245639"/>
    </source>
</evidence>
<evidence type="ECO:0000256" key="2">
    <source>
        <dbReference type="ARBA" id="ARBA00023002"/>
    </source>
</evidence>
<accession>A0A2U1FBF3</accession>
<dbReference type="PANTHER" id="PTHR43669:SF6">
    <property type="entry name" value="DECAPRENYLPHOSPHORYL-2-KETO-BETA-D-ERYTHRO-PENTOSE REDUCTASE"/>
    <property type="match status" value="1"/>
</dbReference>
<reference evidence="3 4" key="1">
    <citation type="submission" date="2018-04" db="EMBL/GenBank/DDBJ databases">
        <title>Genomic Encyclopedia of Type Strains, Phase IV (KMG-IV): sequencing the most valuable type-strain genomes for metagenomic binning, comparative biology and taxonomic classification.</title>
        <authorList>
            <person name="Goeker M."/>
        </authorList>
    </citation>
    <scope>NUCLEOTIDE SEQUENCE [LARGE SCALE GENOMIC DNA]</scope>
    <source>
        <strain evidence="3 4">DSM 45771</strain>
    </source>
</reference>
<dbReference type="Pfam" id="PF00106">
    <property type="entry name" value="adh_short"/>
    <property type="match status" value="1"/>
</dbReference>
<comment type="similarity">
    <text evidence="1">Belongs to the short-chain dehydrogenases/reductases (SDR) family.</text>
</comment>
<dbReference type="RefSeq" id="WP_116708702.1">
    <property type="nucleotide sequence ID" value="NZ_QEKW01000006.1"/>
</dbReference>
<sequence length="251" mass="26501">MIDAVGHPSSLLLLGGTSEIGLAVAERYLQGGPVRVVLAGRQSPRLADAAARLTRAGASVETVEFDARDAAVHTEAVRKAFAGGDIDVALVAFGLLGDQEKAWQDIDVAVELAEVNYVAAVSVGVALAAEFRRQGHGHLVALSSVAAERPRRSNFVYGSSKAGLDAFYTGLTEALRGEGIGVTVVRPGFVHTKMTEGMSPAPLSTTPEAVAEVVVAAVRNRKEQVWAPAPLRALMSVLRHIPRPIFRRLPV</sequence>
<dbReference type="NCBIfam" id="NF005912">
    <property type="entry name" value="PRK07904.1"/>
    <property type="match status" value="1"/>
</dbReference>
<gene>
    <name evidence="3" type="ORF">C8D89_106179</name>
</gene>
<dbReference type="EMBL" id="QEKW01000006">
    <property type="protein sequence ID" value="PVZ09515.1"/>
    <property type="molecule type" value="Genomic_DNA"/>
</dbReference>
<evidence type="ECO:0000256" key="1">
    <source>
        <dbReference type="ARBA" id="ARBA00006484"/>
    </source>
</evidence>
<dbReference type="Proteomes" id="UP000245639">
    <property type="component" value="Unassembled WGS sequence"/>
</dbReference>